<organism evidence="2 3">
    <name type="scientific">Pseudoalteromonas rubra</name>
    <dbReference type="NCBI Taxonomy" id="43658"/>
    <lineage>
        <taxon>Bacteria</taxon>
        <taxon>Pseudomonadati</taxon>
        <taxon>Pseudomonadota</taxon>
        <taxon>Gammaproteobacteria</taxon>
        <taxon>Alteromonadales</taxon>
        <taxon>Pseudoalteromonadaceae</taxon>
        <taxon>Pseudoalteromonas</taxon>
    </lineage>
</organism>
<dbReference type="Proteomes" id="UP000016480">
    <property type="component" value="Unassembled WGS sequence"/>
</dbReference>
<dbReference type="RefSeq" id="WP_010384173.1">
    <property type="nucleotide sequence ID" value="NZ_AHCD03000027.1"/>
</dbReference>
<reference evidence="2 3" key="1">
    <citation type="journal article" date="2012" name="J. Bacteriol.">
        <title>Genome sequence of the cycloprodigiosin-producing bacterial strain Pseudoalteromonas rubra ATCC 29570(T).</title>
        <authorList>
            <person name="Xie B.B."/>
            <person name="Shu Y.L."/>
            <person name="Qin Q.L."/>
            <person name="Rong J.C."/>
            <person name="Zhang X.Y."/>
            <person name="Chen X.L."/>
            <person name="Zhou B.C."/>
            <person name="Zhang Y.Z."/>
        </authorList>
    </citation>
    <scope>NUCLEOTIDE SEQUENCE [LARGE SCALE GENOMIC DNA]</scope>
    <source>
        <strain evidence="2 3">DSM 6842</strain>
    </source>
</reference>
<dbReference type="AlphaFoldDB" id="A0A8T0CBH8"/>
<evidence type="ECO:0000256" key="1">
    <source>
        <dbReference type="SAM" id="SignalP"/>
    </source>
</evidence>
<dbReference type="EMBL" id="AHCD03000027">
    <property type="protein sequence ID" value="KAF7787930.1"/>
    <property type="molecule type" value="Genomic_DNA"/>
</dbReference>
<proteinExistence type="predicted"/>
<gene>
    <name evidence="2" type="ORF">PRUB_a2459</name>
</gene>
<evidence type="ECO:0000313" key="2">
    <source>
        <dbReference type="EMBL" id="KAF7787930.1"/>
    </source>
</evidence>
<protein>
    <submittedName>
        <fullName evidence="2">Uncharacterized protein</fullName>
    </submittedName>
</protein>
<evidence type="ECO:0000313" key="3">
    <source>
        <dbReference type="Proteomes" id="UP000016480"/>
    </source>
</evidence>
<dbReference type="GeneID" id="61356748"/>
<accession>A0A8T0CBH8</accession>
<keyword evidence="1" id="KW-0732">Signal</keyword>
<comment type="caution">
    <text evidence="2">The sequence shown here is derived from an EMBL/GenBank/DDBJ whole genome shotgun (WGS) entry which is preliminary data.</text>
</comment>
<feature type="signal peptide" evidence="1">
    <location>
        <begin position="1"/>
        <end position="19"/>
    </location>
</feature>
<sequence length="325" mass="36990">MYRFIALALFLLNIPCAFAYGHWTQYMHPEFSFITKRSAVYQDGNRQYMVQDTKRGLDSMESLSEYGRKYARMKDQLRGQMRAAIANELRGKASLDQFTFNINGPMKVKVVGNSNGTFSAQIGGFKVYAKAKASKSIFAKATVEITSGTIFVDADYDPYNGQLTPRFSQSIRDSIRVSVDVDSFFDFIPLFNSWVTNKLEDDLENQLKHYINNSINSNINKYNRKIFALDDYLEDGTLILSGVDTGVPYKDLGKYIKQAVSSLSGKFIELSVSGEELDLYNNPEIWHEGTVQLNISNKVILTVEDKYQPQWRCLSTTCPLPPTHW</sequence>
<name>A0A8T0CBH8_9GAMM</name>
<feature type="chain" id="PRO_5035874411" evidence="1">
    <location>
        <begin position="20"/>
        <end position="325"/>
    </location>
</feature>